<gene>
    <name evidence="6" type="ORF">ATK74_2551</name>
</gene>
<protein>
    <submittedName>
        <fullName evidence="6">Transcriptional regulator</fullName>
    </submittedName>
</protein>
<dbReference type="PRINTS" id="PR00040">
    <property type="entry name" value="HTHMERR"/>
</dbReference>
<dbReference type="InterPro" id="IPR000551">
    <property type="entry name" value="MerR-type_HTH_dom"/>
</dbReference>
<dbReference type="InterPro" id="IPR004155">
    <property type="entry name" value="PBS_lyase_HEAT"/>
</dbReference>
<keyword evidence="3" id="KW-0238">DNA-binding</keyword>
<sequence>MARSWRIGEVAERTGLTRRTLRHYDELGLLVPAERSWGNYRLYSSDDLLRLLQIQNLKALGLSLAEIADVLADPSLDAASALAGHLAHLEARIAAEQRLAGRLRRLAEADEPSWDDVLDAIALSQLQTHGDPMVRLRAALTPSARATDELVESLLTEPDPAVRETLIWALAQRPDGAAATLAALGTAPAGSRGLLIRALAKTGSPLAGAVLISALDDADESVARAAADALGRLSDAEAAGPLAARLGTGRIPDDALLDALVSIGAPAADPLITALETAPSAGRETAAEALARVAGRLEPAAAASAVTALAARLAEGDPDLRVAAAMALAEYGEPGRAVLAASAADLSLGHPQLAILLRRLLSTP</sequence>
<dbReference type="SUPFAM" id="SSF48371">
    <property type="entry name" value="ARM repeat"/>
    <property type="match status" value="1"/>
</dbReference>
<dbReference type="Proteomes" id="UP000226079">
    <property type="component" value="Unassembled WGS sequence"/>
</dbReference>
<dbReference type="RefSeq" id="WP_098461363.1">
    <property type="nucleotide sequence ID" value="NZ_PDJC01000001.1"/>
</dbReference>
<dbReference type="PANTHER" id="PTHR30204:SF69">
    <property type="entry name" value="MERR-FAMILY TRANSCRIPTIONAL REGULATOR"/>
    <property type="match status" value="1"/>
</dbReference>
<dbReference type="OrthoDB" id="9809391at2"/>
<evidence type="ECO:0000313" key="6">
    <source>
        <dbReference type="EMBL" id="PFG17971.1"/>
    </source>
</evidence>
<comment type="caution">
    <text evidence="6">The sequence shown here is derived from an EMBL/GenBank/DDBJ whole genome shotgun (WGS) entry which is preliminary data.</text>
</comment>
<evidence type="ECO:0000313" key="7">
    <source>
        <dbReference type="Proteomes" id="UP000226079"/>
    </source>
</evidence>
<dbReference type="PROSITE" id="PS00552">
    <property type="entry name" value="HTH_MERR_1"/>
    <property type="match status" value="1"/>
</dbReference>
<dbReference type="EMBL" id="PDJC01000001">
    <property type="protein sequence ID" value="PFG17971.1"/>
    <property type="molecule type" value="Genomic_DNA"/>
</dbReference>
<dbReference type="Gene3D" id="1.25.10.10">
    <property type="entry name" value="Leucine-rich Repeat Variant"/>
    <property type="match status" value="2"/>
</dbReference>
<keyword evidence="2" id="KW-0805">Transcription regulation</keyword>
<dbReference type="InterPro" id="IPR009061">
    <property type="entry name" value="DNA-bd_dom_put_sf"/>
</dbReference>
<reference evidence="6 7" key="1">
    <citation type="submission" date="2017-10" db="EMBL/GenBank/DDBJ databases">
        <title>Sequencing the genomes of 1000 actinobacteria strains.</title>
        <authorList>
            <person name="Klenk H.-P."/>
        </authorList>
    </citation>
    <scope>NUCLEOTIDE SEQUENCE [LARGE SCALE GENOMIC DNA]</scope>
    <source>
        <strain evidence="6 7">DSM 15597</strain>
    </source>
</reference>
<evidence type="ECO:0000256" key="2">
    <source>
        <dbReference type="ARBA" id="ARBA00023015"/>
    </source>
</evidence>
<dbReference type="Gene3D" id="1.10.1660.10">
    <property type="match status" value="1"/>
</dbReference>
<name>A0A2A9CV13_9ACTN</name>
<dbReference type="Pfam" id="PF13411">
    <property type="entry name" value="MerR_1"/>
    <property type="match status" value="1"/>
</dbReference>
<feature type="domain" description="HTH merR-type" evidence="5">
    <location>
        <begin position="4"/>
        <end position="73"/>
    </location>
</feature>
<dbReference type="InterPro" id="IPR047057">
    <property type="entry name" value="MerR_fam"/>
</dbReference>
<dbReference type="SMART" id="SM00422">
    <property type="entry name" value="HTH_MERR"/>
    <property type="match status" value="1"/>
</dbReference>
<dbReference type="PANTHER" id="PTHR30204">
    <property type="entry name" value="REDOX-CYCLING DRUG-SENSING TRANSCRIPTIONAL ACTIVATOR SOXR"/>
    <property type="match status" value="1"/>
</dbReference>
<evidence type="ECO:0000256" key="1">
    <source>
        <dbReference type="ARBA" id="ARBA00022491"/>
    </source>
</evidence>
<keyword evidence="4" id="KW-0804">Transcription</keyword>
<evidence type="ECO:0000256" key="4">
    <source>
        <dbReference type="ARBA" id="ARBA00023163"/>
    </source>
</evidence>
<dbReference type="InterPro" id="IPR011989">
    <property type="entry name" value="ARM-like"/>
</dbReference>
<accession>A0A2A9CV13</accession>
<proteinExistence type="predicted"/>
<dbReference type="AlphaFoldDB" id="A0A2A9CV13"/>
<dbReference type="PROSITE" id="PS50937">
    <property type="entry name" value="HTH_MERR_2"/>
    <property type="match status" value="1"/>
</dbReference>
<keyword evidence="7" id="KW-1185">Reference proteome</keyword>
<evidence type="ECO:0000256" key="3">
    <source>
        <dbReference type="ARBA" id="ARBA00023125"/>
    </source>
</evidence>
<dbReference type="GO" id="GO:0003700">
    <property type="term" value="F:DNA-binding transcription factor activity"/>
    <property type="evidence" value="ECO:0007669"/>
    <property type="project" value="InterPro"/>
</dbReference>
<evidence type="ECO:0000259" key="5">
    <source>
        <dbReference type="PROSITE" id="PS50937"/>
    </source>
</evidence>
<dbReference type="InterPro" id="IPR016024">
    <property type="entry name" value="ARM-type_fold"/>
</dbReference>
<dbReference type="CDD" id="cd01106">
    <property type="entry name" value="HTH_TipAL-Mta"/>
    <property type="match status" value="1"/>
</dbReference>
<dbReference type="SUPFAM" id="SSF46955">
    <property type="entry name" value="Putative DNA-binding domain"/>
    <property type="match status" value="1"/>
</dbReference>
<keyword evidence="1" id="KW-0678">Repressor</keyword>
<dbReference type="SMART" id="SM00567">
    <property type="entry name" value="EZ_HEAT"/>
    <property type="match status" value="4"/>
</dbReference>
<dbReference type="GO" id="GO:0003677">
    <property type="term" value="F:DNA binding"/>
    <property type="evidence" value="ECO:0007669"/>
    <property type="project" value="UniProtKB-KW"/>
</dbReference>
<organism evidence="6 7">
    <name type="scientific">Propionicimonas paludicola</name>
    <dbReference type="NCBI Taxonomy" id="185243"/>
    <lineage>
        <taxon>Bacteria</taxon>
        <taxon>Bacillati</taxon>
        <taxon>Actinomycetota</taxon>
        <taxon>Actinomycetes</taxon>
        <taxon>Propionibacteriales</taxon>
        <taxon>Nocardioidaceae</taxon>
        <taxon>Propionicimonas</taxon>
    </lineage>
</organism>